<dbReference type="GO" id="GO:0015297">
    <property type="term" value="F:antiporter activity"/>
    <property type="evidence" value="ECO:0007669"/>
    <property type="project" value="InterPro"/>
</dbReference>
<feature type="transmembrane region" description="Helical" evidence="6">
    <location>
        <begin position="316"/>
        <end position="334"/>
    </location>
</feature>
<proteinExistence type="inferred from homology"/>
<comment type="caution">
    <text evidence="7">The sequence shown here is derived from an EMBL/GenBank/DDBJ whole genome shotgun (WGS) entry which is preliminary data.</text>
</comment>
<reference evidence="7" key="1">
    <citation type="submission" date="2019-08" db="EMBL/GenBank/DDBJ databases">
        <authorList>
            <person name="Kucharzyk K."/>
            <person name="Murdoch R.W."/>
            <person name="Higgins S."/>
            <person name="Loffler F."/>
        </authorList>
    </citation>
    <scope>NUCLEOTIDE SEQUENCE</scope>
</reference>
<name>A0A645ARJ4_9ZZZZ</name>
<dbReference type="Pfam" id="PF01554">
    <property type="entry name" value="MatE"/>
    <property type="match status" value="2"/>
</dbReference>
<dbReference type="GO" id="GO:0005886">
    <property type="term" value="C:plasma membrane"/>
    <property type="evidence" value="ECO:0007669"/>
    <property type="project" value="TreeGrafter"/>
</dbReference>
<feature type="transmembrane region" description="Helical" evidence="6">
    <location>
        <begin position="44"/>
        <end position="64"/>
    </location>
</feature>
<dbReference type="CDD" id="cd13136">
    <property type="entry name" value="MATE_DinF_like"/>
    <property type="match status" value="1"/>
</dbReference>
<comment type="similarity">
    <text evidence="2">Belongs to the multi antimicrobial extrusion (MATE) (TC 2.A.66.1) family.</text>
</comment>
<dbReference type="PANTHER" id="PTHR42893">
    <property type="entry name" value="PROTEIN DETOXIFICATION 44, CHLOROPLASTIC-RELATED"/>
    <property type="match status" value="1"/>
</dbReference>
<feature type="transmembrane region" description="Helical" evidence="6">
    <location>
        <begin position="243"/>
        <end position="261"/>
    </location>
</feature>
<feature type="transmembrane region" description="Helical" evidence="6">
    <location>
        <begin position="90"/>
        <end position="112"/>
    </location>
</feature>
<dbReference type="EMBL" id="VSSQ01015489">
    <property type="protein sequence ID" value="MPM55892.1"/>
    <property type="molecule type" value="Genomic_DNA"/>
</dbReference>
<dbReference type="AlphaFoldDB" id="A0A645ARJ4"/>
<gene>
    <name evidence="7" type="primary">dinF_5</name>
    <name evidence="7" type="ORF">SDC9_102690</name>
</gene>
<evidence type="ECO:0000256" key="5">
    <source>
        <dbReference type="ARBA" id="ARBA00023136"/>
    </source>
</evidence>
<accession>A0A645ARJ4</accession>
<evidence type="ECO:0000256" key="3">
    <source>
        <dbReference type="ARBA" id="ARBA00022692"/>
    </source>
</evidence>
<evidence type="ECO:0000313" key="7">
    <source>
        <dbReference type="EMBL" id="MPM55892.1"/>
    </source>
</evidence>
<keyword evidence="3 6" id="KW-0812">Transmembrane</keyword>
<dbReference type="NCBIfam" id="TIGR00797">
    <property type="entry name" value="matE"/>
    <property type="match status" value="1"/>
</dbReference>
<feature type="transmembrane region" description="Helical" evidence="6">
    <location>
        <begin position="413"/>
        <end position="431"/>
    </location>
</feature>
<feature type="transmembrane region" description="Helical" evidence="6">
    <location>
        <begin position="162"/>
        <end position="183"/>
    </location>
</feature>
<dbReference type="GO" id="GO:0042910">
    <property type="term" value="F:xenobiotic transmembrane transporter activity"/>
    <property type="evidence" value="ECO:0007669"/>
    <property type="project" value="InterPro"/>
</dbReference>
<sequence>MFCIIFAAMDKKIFRLAVPNIITNITVPLLGMIDIAIAGHLGSAVYIGAIALGANIFNMIYWNFGFIRMSSSGFTAQAYGARNFTEAMNVLIRSLIAGVGIGLLIVLLQYPIGKFALSLIKSGAESKIQVETYFRICIWSAPAVLGTYAFKGFFIGMQNAKTPMVIAILNNLLNIVLSLLFVFGFGMQVAGIALGTMLSQVITFIVCMLMWLKFYGRLRKYRIKSSVFDAAAIRSFFRVNGDVFVRTFLLTLVTTFFTFVSSGLGDMILAANALLMQFFMLFSYFMDGFAYAGEALTGRYVGSNNRVLLVRMLKRLFFWGFVVSAVSVVIYLFFPNQILQILTNDKAVIETTKSFLFWTVLIPVTGFAAFLWDGVFIGATASKEMRNAMVFSAVVFFACYYIAVPVLGNNGLWLAFILYLSVRGILQTVWAKKALKMAQS</sequence>
<evidence type="ECO:0000256" key="2">
    <source>
        <dbReference type="ARBA" id="ARBA00010199"/>
    </source>
</evidence>
<comment type="subcellular location">
    <subcellularLocation>
        <location evidence="1">Membrane</location>
        <topology evidence="1">Multi-pass membrane protein</topology>
    </subcellularLocation>
</comment>
<dbReference type="PANTHER" id="PTHR42893:SF46">
    <property type="entry name" value="PROTEIN DETOXIFICATION 44, CHLOROPLASTIC"/>
    <property type="match status" value="1"/>
</dbReference>
<protein>
    <submittedName>
        <fullName evidence="7">DNA damage-inducible protein F</fullName>
    </submittedName>
</protein>
<organism evidence="7">
    <name type="scientific">bioreactor metagenome</name>
    <dbReference type="NCBI Taxonomy" id="1076179"/>
    <lineage>
        <taxon>unclassified sequences</taxon>
        <taxon>metagenomes</taxon>
        <taxon>ecological metagenomes</taxon>
    </lineage>
</organism>
<feature type="transmembrane region" description="Helical" evidence="6">
    <location>
        <begin position="267"/>
        <end position="286"/>
    </location>
</feature>
<feature type="transmembrane region" description="Helical" evidence="6">
    <location>
        <begin position="354"/>
        <end position="376"/>
    </location>
</feature>
<evidence type="ECO:0000256" key="1">
    <source>
        <dbReference type="ARBA" id="ARBA00004141"/>
    </source>
</evidence>
<keyword evidence="5 6" id="KW-0472">Membrane</keyword>
<evidence type="ECO:0000256" key="6">
    <source>
        <dbReference type="SAM" id="Phobius"/>
    </source>
</evidence>
<feature type="transmembrane region" description="Helical" evidence="6">
    <location>
        <begin position="388"/>
        <end position="407"/>
    </location>
</feature>
<keyword evidence="4 6" id="KW-1133">Transmembrane helix</keyword>
<feature type="transmembrane region" description="Helical" evidence="6">
    <location>
        <begin position="189"/>
        <end position="212"/>
    </location>
</feature>
<evidence type="ECO:0000256" key="4">
    <source>
        <dbReference type="ARBA" id="ARBA00022989"/>
    </source>
</evidence>
<feature type="transmembrane region" description="Helical" evidence="6">
    <location>
        <begin position="132"/>
        <end position="150"/>
    </location>
</feature>
<dbReference type="InterPro" id="IPR002528">
    <property type="entry name" value="MATE_fam"/>
</dbReference>
<dbReference type="InterPro" id="IPR044644">
    <property type="entry name" value="DinF-like"/>
</dbReference>
<feature type="transmembrane region" description="Helical" evidence="6">
    <location>
        <begin position="21"/>
        <end position="38"/>
    </location>
</feature>